<proteinExistence type="predicted"/>
<protein>
    <recommendedName>
        <fullName evidence="5">Glycine-rich protein</fullName>
    </recommendedName>
</protein>
<evidence type="ECO:0000313" key="4">
    <source>
        <dbReference type="Proteomes" id="UP000811609"/>
    </source>
</evidence>
<dbReference type="EMBL" id="CM031812">
    <property type="protein sequence ID" value="KAG6657687.1"/>
    <property type="molecule type" value="Genomic_DNA"/>
</dbReference>
<dbReference type="PANTHER" id="PTHR34463:SF11">
    <property type="entry name" value="GLYCINE-RICH PROTEIN LIKE"/>
    <property type="match status" value="1"/>
</dbReference>
<keyword evidence="1" id="KW-0732">Signal</keyword>
<dbReference type="AlphaFoldDB" id="A0A8T1QT54"/>
<evidence type="ECO:0000313" key="2">
    <source>
        <dbReference type="EMBL" id="KAG6657687.1"/>
    </source>
</evidence>
<evidence type="ECO:0000313" key="3">
    <source>
        <dbReference type="EMBL" id="KAG6717556.1"/>
    </source>
</evidence>
<name>A0A8T1QT54_CARIL</name>
<reference evidence="3" key="2">
    <citation type="submission" date="2021-01" db="EMBL/GenBank/DDBJ databases">
        <authorList>
            <person name="Lovell J.T."/>
            <person name="Bentley N."/>
            <person name="Bhattarai G."/>
            <person name="Jenkins J.W."/>
            <person name="Sreedasyam A."/>
            <person name="Alarcon Y."/>
            <person name="Bock C."/>
            <person name="Boston L."/>
            <person name="Carlson J."/>
            <person name="Cervantes K."/>
            <person name="Clermont K."/>
            <person name="Krom N."/>
            <person name="Kubenka K."/>
            <person name="Mamidi S."/>
            <person name="Mattison C."/>
            <person name="Monteros M."/>
            <person name="Pisani C."/>
            <person name="Plott C."/>
            <person name="Rajasekar S."/>
            <person name="Rhein H.S."/>
            <person name="Rohla C."/>
            <person name="Song M."/>
            <person name="Hilaire R.S."/>
            <person name="Shu S."/>
            <person name="Wells L."/>
            <person name="Wang X."/>
            <person name="Webber J."/>
            <person name="Heerema R.J."/>
            <person name="Klein P."/>
            <person name="Conner P."/>
            <person name="Grauke L."/>
            <person name="Grimwood J."/>
            <person name="Schmutz J."/>
            <person name="Randall J.J."/>
        </authorList>
    </citation>
    <scope>NUCLEOTIDE SEQUENCE</scope>
    <source>
        <tissue evidence="3">Leaf</tissue>
    </source>
</reference>
<reference evidence="2" key="1">
    <citation type="submission" date="2020-12" db="EMBL/GenBank/DDBJ databases">
        <title>WGS assembly of Carya illinoinensis cv. Pawnee.</title>
        <authorList>
            <person name="Platts A."/>
            <person name="Shu S."/>
            <person name="Wright S."/>
            <person name="Barry K."/>
            <person name="Edger P."/>
            <person name="Pires J.C."/>
            <person name="Schmutz J."/>
        </authorList>
    </citation>
    <scope>NUCLEOTIDE SEQUENCE</scope>
    <source>
        <tissue evidence="2">Leaf</tissue>
    </source>
</reference>
<feature type="chain" id="PRO_5035928703" description="Glycine-rich protein" evidence="1">
    <location>
        <begin position="23"/>
        <end position="99"/>
    </location>
</feature>
<feature type="signal peptide" evidence="1">
    <location>
        <begin position="1"/>
        <end position="22"/>
    </location>
</feature>
<dbReference type="PANTHER" id="PTHR34463">
    <property type="entry name" value="GLYCINE-RICH PROTEIN"/>
    <property type="match status" value="1"/>
</dbReference>
<comment type="caution">
    <text evidence="2">The sequence shown here is derived from an EMBL/GenBank/DDBJ whole genome shotgun (WGS) entry which is preliminary data.</text>
</comment>
<keyword evidence="4" id="KW-1185">Reference proteome</keyword>
<dbReference type="EMBL" id="CM031828">
    <property type="protein sequence ID" value="KAG6717556.1"/>
    <property type="molecule type" value="Genomic_DNA"/>
</dbReference>
<accession>A0A8T1QT54</accession>
<sequence length="99" mass="9217">MAIIRWCVMLALALAIVQTSTAARTVPSSNGGGLDDQKNFISYSGVGGYSGIGNDGLPFGGVGAAAGMGGGLGGGGMGSFGGAGAGGVPGVGVGVPFNP</sequence>
<evidence type="ECO:0008006" key="5">
    <source>
        <dbReference type="Google" id="ProtNLM"/>
    </source>
</evidence>
<dbReference type="Proteomes" id="UP000811246">
    <property type="component" value="Chromosome 4"/>
</dbReference>
<evidence type="ECO:0000256" key="1">
    <source>
        <dbReference type="SAM" id="SignalP"/>
    </source>
</evidence>
<organism evidence="2 4">
    <name type="scientific">Carya illinoinensis</name>
    <name type="common">Pecan</name>
    <dbReference type="NCBI Taxonomy" id="32201"/>
    <lineage>
        <taxon>Eukaryota</taxon>
        <taxon>Viridiplantae</taxon>
        <taxon>Streptophyta</taxon>
        <taxon>Embryophyta</taxon>
        <taxon>Tracheophyta</taxon>
        <taxon>Spermatophyta</taxon>
        <taxon>Magnoliopsida</taxon>
        <taxon>eudicotyledons</taxon>
        <taxon>Gunneridae</taxon>
        <taxon>Pentapetalae</taxon>
        <taxon>rosids</taxon>
        <taxon>fabids</taxon>
        <taxon>Fagales</taxon>
        <taxon>Juglandaceae</taxon>
        <taxon>Carya</taxon>
    </lineage>
</organism>
<dbReference type="OrthoDB" id="1002498at2759"/>
<dbReference type="Proteomes" id="UP000811609">
    <property type="component" value="Chromosome 4"/>
</dbReference>
<gene>
    <name evidence="2" type="ORF">CIPAW_04G107700</name>
    <name evidence="3" type="ORF">I3842_04G106700</name>
</gene>